<dbReference type="GO" id="GO:0020037">
    <property type="term" value="F:heme binding"/>
    <property type="evidence" value="ECO:0007669"/>
    <property type="project" value="InterPro"/>
</dbReference>
<evidence type="ECO:0000256" key="7">
    <source>
        <dbReference type="SAM" id="SignalP"/>
    </source>
</evidence>
<evidence type="ECO:0000256" key="2">
    <source>
        <dbReference type="ARBA" id="ARBA00022617"/>
    </source>
</evidence>
<organism evidence="9 10">
    <name type="scientific">Chitinophaga niabensis</name>
    <dbReference type="NCBI Taxonomy" id="536979"/>
    <lineage>
        <taxon>Bacteria</taxon>
        <taxon>Pseudomonadati</taxon>
        <taxon>Bacteroidota</taxon>
        <taxon>Chitinophagia</taxon>
        <taxon>Chitinophagales</taxon>
        <taxon>Chitinophagaceae</taxon>
        <taxon>Chitinophaga</taxon>
    </lineage>
</organism>
<feature type="signal peptide" evidence="7">
    <location>
        <begin position="1"/>
        <end position="19"/>
    </location>
</feature>
<evidence type="ECO:0000259" key="8">
    <source>
        <dbReference type="PROSITE" id="PS51007"/>
    </source>
</evidence>
<dbReference type="EMBL" id="FSRA01000002">
    <property type="protein sequence ID" value="SIO51476.1"/>
    <property type="molecule type" value="Genomic_DNA"/>
</dbReference>
<evidence type="ECO:0000256" key="5">
    <source>
        <dbReference type="ARBA" id="ARBA00023004"/>
    </source>
</evidence>
<dbReference type="Gene3D" id="1.10.760.10">
    <property type="entry name" value="Cytochrome c-like domain"/>
    <property type="match status" value="1"/>
</dbReference>
<keyword evidence="10" id="KW-1185">Reference proteome</keyword>
<feature type="binding site" description="covalent" evidence="6">
    <location>
        <position position="63"/>
    </location>
    <ligand>
        <name>heme c</name>
        <dbReference type="ChEBI" id="CHEBI:61717"/>
    </ligand>
</feature>
<dbReference type="InterPro" id="IPR036909">
    <property type="entry name" value="Cyt_c-like_dom_sf"/>
</dbReference>
<evidence type="ECO:0000256" key="4">
    <source>
        <dbReference type="ARBA" id="ARBA00022982"/>
    </source>
</evidence>
<evidence type="ECO:0000256" key="1">
    <source>
        <dbReference type="ARBA" id="ARBA00022448"/>
    </source>
</evidence>
<proteinExistence type="predicted"/>
<evidence type="ECO:0000256" key="3">
    <source>
        <dbReference type="ARBA" id="ARBA00022723"/>
    </source>
</evidence>
<dbReference type="GO" id="GO:0009055">
    <property type="term" value="F:electron transfer activity"/>
    <property type="evidence" value="ECO:0007669"/>
    <property type="project" value="InterPro"/>
</dbReference>
<keyword evidence="7" id="KW-0732">Signal</keyword>
<keyword evidence="2 6" id="KW-0349">Heme</keyword>
<dbReference type="Proteomes" id="UP000185003">
    <property type="component" value="Unassembled WGS sequence"/>
</dbReference>
<feature type="domain" description="Cytochrome c" evidence="8">
    <location>
        <begin position="49"/>
        <end position="134"/>
    </location>
</feature>
<dbReference type="OrthoDB" id="9814063at2"/>
<dbReference type="PROSITE" id="PS51007">
    <property type="entry name" value="CYTC"/>
    <property type="match status" value="1"/>
</dbReference>
<dbReference type="RefSeq" id="WP_074242330.1">
    <property type="nucleotide sequence ID" value="NZ_FSRA01000002.1"/>
</dbReference>
<feature type="binding site" description="covalent" evidence="6">
    <location>
        <position position="67"/>
    </location>
    <ligand>
        <name>heme c</name>
        <dbReference type="ChEBI" id="CHEBI:61717"/>
    </ligand>
</feature>
<name>A0A1N6K588_9BACT</name>
<comment type="PTM">
    <text evidence="6">Binds 1 heme c group covalently per subunit.</text>
</comment>
<sequence>MKKLIWAPAMICAVMFALAACGGGGEEKKTEEKKEEATAPAADNSMVVAVAGKGKELIAGQDCATCHKETEKVIGPSFKEIAAKYPATDANIATLADKIIKGGSGNWGEIPMAPHAGVPKEDAVEMVKYILSVK</sequence>
<feature type="binding site" description="covalent" evidence="6">
    <location>
        <position position="112"/>
    </location>
    <ligand>
        <name>heme c</name>
        <dbReference type="ChEBI" id="CHEBI:61717"/>
    </ligand>
</feature>
<reference evidence="9 10" key="1">
    <citation type="submission" date="2016-11" db="EMBL/GenBank/DDBJ databases">
        <authorList>
            <person name="Jaros S."/>
            <person name="Januszkiewicz K."/>
            <person name="Wedrychowicz H."/>
        </authorList>
    </citation>
    <scope>NUCLEOTIDE SEQUENCE [LARGE SCALE GENOMIC DNA]</scope>
    <source>
        <strain evidence="9 10">DSM 24787</strain>
    </source>
</reference>
<keyword evidence="5 6" id="KW-0408">Iron</keyword>
<gene>
    <name evidence="9" type="ORF">SAMN04488055_5062</name>
</gene>
<keyword evidence="1" id="KW-0813">Transport</keyword>
<keyword evidence="3 6" id="KW-0479">Metal-binding</keyword>
<evidence type="ECO:0000313" key="9">
    <source>
        <dbReference type="EMBL" id="SIO51476.1"/>
    </source>
</evidence>
<accession>A0A1N6K588</accession>
<evidence type="ECO:0000256" key="6">
    <source>
        <dbReference type="PIRSR" id="PIRSR602324-1"/>
    </source>
</evidence>
<dbReference type="SUPFAM" id="SSF46626">
    <property type="entry name" value="Cytochrome c"/>
    <property type="match status" value="1"/>
</dbReference>
<dbReference type="STRING" id="536979.SAMN04488055_5062"/>
<dbReference type="GO" id="GO:0005506">
    <property type="term" value="F:iron ion binding"/>
    <property type="evidence" value="ECO:0007669"/>
    <property type="project" value="InterPro"/>
</dbReference>
<dbReference type="InterPro" id="IPR009056">
    <property type="entry name" value="Cyt_c-like_dom"/>
</dbReference>
<dbReference type="PROSITE" id="PS51257">
    <property type="entry name" value="PROKAR_LIPOPROTEIN"/>
    <property type="match status" value="1"/>
</dbReference>
<dbReference type="PRINTS" id="PR00606">
    <property type="entry name" value="CYTCHROMECID"/>
</dbReference>
<evidence type="ECO:0000313" key="10">
    <source>
        <dbReference type="Proteomes" id="UP000185003"/>
    </source>
</evidence>
<dbReference type="InterPro" id="IPR002324">
    <property type="entry name" value="Cyt_c_ID"/>
</dbReference>
<protein>
    <submittedName>
        <fullName evidence="9">Cytochrome c</fullName>
    </submittedName>
</protein>
<dbReference type="Pfam" id="PF00034">
    <property type="entry name" value="Cytochrom_C"/>
    <property type="match status" value="1"/>
</dbReference>
<dbReference type="AlphaFoldDB" id="A0A1N6K588"/>
<feature type="chain" id="PRO_5012703815" evidence="7">
    <location>
        <begin position="20"/>
        <end position="134"/>
    </location>
</feature>
<keyword evidence="4" id="KW-0249">Electron transport</keyword>